<keyword evidence="10" id="KW-1185">Reference proteome</keyword>
<dbReference type="PANTHER" id="PTHR30071">
    <property type="entry name" value="HEME EXPORTER PROTEIN C"/>
    <property type="match status" value="1"/>
</dbReference>
<evidence type="ECO:0000256" key="4">
    <source>
        <dbReference type="ARBA" id="ARBA00022748"/>
    </source>
</evidence>
<dbReference type="PANTHER" id="PTHR30071:SF1">
    <property type="entry name" value="CYTOCHROME B_B6 PROTEIN-RELATED"/>
    <property type="match status" value="1"/>
</dbReference>
<evidence type="ECO:0000256" key="1">
    <source>
        <dbReference type="ARBA" id="ARBA00004141"/>
    </source>
</evidence>
<dbReference type="EMBL" id="AE010299">
    <property type="protein sequence ID" value="AAM04843.1"/>
    <property type="molecule type" value="Genomic_DNA"/>
</dbReference>
<dbReference type="PRINTS" id="PR01386">
    <property type="entry name" value="CCMCBIOGNSIS"/>
</dbReference>
<dbReference type="STRING" id="188937.MA_1428"/>
<dbReference type="Pfam" id="PF01578">
    <property type="entry name" value="Cytochrom_C_asm"/>
    <property type="match status" value="1"/>
</dbReference>
<evidence type="ECO:0000313" key="9">
    <source>
        <dbReference type="EMBL" id="AAM04843.1"/>
    </source>
</evidence>
<sequence length="240" mass="26748">MNKMASNSRKTGVLAVATAGVMLLATYMIFFYLSPIKDEAGEVLSGSFRIFFFHMPIAIISYLAFAVVFAASILYLRDKALKWDIYARSAAEVGTLFAFLVLITGSIWAKDAWGWYWIWDIRLTTSLVLFLVYLAYMMLRKALEEPGKRARLAAVFGILGFMSVPLSFFSIRLWRSAHPLMFGGNTGGSGGGLEGTSLQLTLFVNFIAYFLLFLTLFSIKVQNEKMGEELDARRSAGSEA</sequence>
<name>Q8TQV9_METAC</name>
<protein>
    <submittedName>
        <fullName evidence="9">Heme exporter protein C</fullName>
    </submittedName>
</protein>
<organism evidence="9 10">
    <name type="scientific">Methanosarcina acetivorans (strain ATCC 35395 / DSM 2834 / JCM 12185 / C2A)</name>
    <dbReference type="NCBI Taxonomy" id="188937"/>
    <lineage>
        <taxon>Archaea</taxon>
        <taxon>Methanobacteriati</taxon>
        <taxon>Methanobacteriota</taxon>
        <taxon>Stenosarchaea group</taxon>
        <taxon>Methanomicrobia</taxon>
        <taxon>Methanosarcinales</taxon>
        <taxon>Methanosarcinaceae</taxon>
        <taxon>Methanosarcina</taxon>
    </lineage>
</organism>
<dbReference type="KEGG" id="mac:MA_1428"/>
<evidence type="ECO:0000259" key="8">
    <source>
        <dbReference type="Pfam" id="PF01578"/>
    </source>
</evidence>
<feature type="transmembrane region" description="Helical" evidence="7">
    <location>
        <begin position="89"/>
        <end position="109"/>
    </location>
</feature>
<feature type="domain" description="Cytochrome c assembly protein" evidence="8">
    <location>
        <begin position="10"/>
        <end position="175"/>
    </location>
</feature>
<gene>
    <name evidence="9" type="primary">ccmC</name>
    <name evidence="9" type="ordered locus">MA_1428</name>
</gene>
<proteinExistence type="inferred from homology"/>
<feature type="transmembrane region" description="Helical" evidence="7">
    <location>
        <begin position="151"/>
        <end position="171"/>
    </location>
</feature>
<keyword evidence="4" id="KW-0201">Cytochrome c-type biogenesis</keyword>
<evidence type="ECO:0000256" key="3">
    <source>
        <dbReference type="ARBA" id="ARBA00022692"/>
    </source>
</evidence>
<accession>Q8TQV9</accession>
<dbReference type="GO" id="GO:0016020">
    <property type="term" value="C:membrane"/>
    <property type="evidence" value="ECO:0007669"/>
    <property type="project" value="UniProtKB-SubCell"/>
</dbReference>
<dbReference type="HOGENOM" id="CLU_066538_1_0_2"/>
<keyword evidence="5 7" id="KW-1133">Transmembrane helix</keyword>
<dbReference type="PhylomeDB" id="Q8TQV9"/>
<keyword evidence="6 7" id="KW-0472">Membrane</keyword>
<evidence type="ECO:0000256" key="6">
    <source>
        <dbReference type="ARBA" id="ARBA00023136"/>
    </source>
</evidence>
<feature type="transmembrane region" description="Helical" evidence="7">
    <location>
        <begin position="12"/>
        <end position="33"/>
    </location>
</feature>
<dbReference type="AlphaFoldDB" id="Q8TQV9"/>
<dbReference type="InterPro" id="IPR003557">
    <property type="entry name" value="Cyt_c_biogenesis_CcmC"/>
</dbReference>
<keyword evidence="3 7" id="KW-0812">Transmembrane</keyword>
<feature type="transmembrane region" description="Helical" evidence="7">
    <location>
        <begin position="200"/>
        <end position="219"/>
    </location>
</feature>
<dbReference type="GO" id="GO:0015232">
    <property type="term" value="F:heme transmembrane transporter activity"/>
    <property type="evidence" value="ECO:0007669"/>
    <property type="project" value="InterPro"/>
</dbReference>
<dbReference type="Proteomes" id="UP000002487">
    <property type="component" value="Chromosome"/>
</dbReference>
<evidence type="ECO:0000256" key="2">
    <source>
        <dbReference type="ARBA" id="ARBA00005840"/>
    </source>
</evidence>
<comment type="similarity">
    <text evidence="2">Belongs to the CcmC/CycZ/HelC family.</text>
</comment>
<evidence type="ECO:0000256" key="7">
    <source>
        <dbReference type="SAM" id="Phobius"/>
    </source>
</evidence>
<dbReference type="GO" id="GO:0017004">
    <property type="term" value="P:cytochrome complex assembly"/>
    <property type="evidence" value="ECO:0007669"/>
    <property type="project" value="UniProtKB-KW"/>
</dbReference>
<dbReference type="EnsemblBacteria" id="AAM04843">
    <property type="protein sequence ID" value="AAM04843"/>
    <property type="gene ID" value="MA_1428"/>
</dbReference>
<comment type="subcellular location">
    <subcellularLocation>
        <location evidence="1">Membrane</location>
        <topology evidence="1">Multi-pass membrane protein</topology>
    </subcellularLocation>
</comment>
<dbReference type="InParanoid" id="Q8TQV9"/>
<dbReference type="InterPro" id="IPR002541">
    <property type="entry name" value="Cyt_c_assembly"/>
</dbReference>
<evidence type="ECO:0000256" key="5">
    <source>
        <dbReference type="ARBA" id="ARBA00022989"/>
    </source>
</evidence>
<feature type="transmembrane region" description="Helical" evidence="7">
    <location>
        <begin position="53"/>
        <end position="77"/>
    </location>
</feature>
<dbReference type="InterPro" id="IPR045062">
    <property type="entry name" value="Cyt_c_biogenesis_CcsA/CcmC"/>
</dbReference>
<dbReference type="GO" id="GO:0020037">
    <property type="term" value="F:heme binding"/>
    <property type="evidence" value="ECO:0007669"/>
    <property type="project" value="InterPro"/>
</dbReference>
<evidence type="ECO:0000313" key="10">
    <source>
        <dbReference type="Proteomes" id="UP000002487"/>
    </source>
</evidence>
<reference evidence="9 10" key="1">
    <citation type="journal article" date="2002" name="Genome Res.">
        <title>The genome of Methanosarcina acetivorans reveals extensive metabolic and physiological diversity.</title>
        <authorList>
            <person name="Galagan J.E."/>
            <person name="Nusbaum C."/>
            <person name="Roy A."/>
            <person name="Endrizzi M.G."/>
            <person name="Macdonald P."/>
            <person name="FitzHugh W."/>
            <person name="Calvo S."/>
            <person name="Engels R."/>
            <person name="Smirnov S."/>
            <person name="Atnoor D."/>
            <person name="Brown A."/>
            <person name="Allen N."/>
            <person name="Naylor J."/>
            <person name="Stange-Thomann N."/>
            <person name="DeArellano K."/>
            <person name="Johnson R."/>
            <person name="Linton L."/>
            <person name="McEwan P."/>
            <person name="McKernan K."/>
            <person name="Talamas J."/>
            <person name="Tirrell A."/>
            <person name="Ye W."/>
            <person name="Zimmer A."/>
            <person name="Barber R.D."/>
            <person name="Cann I."/>
            <person name="Graham D.E."/>
            <person name="Grahame D.A."/>
            <person name="Guss A."/>
            <person name="Hedderich R."/>
            <person name="Ingram-Smith C."/>
            <person name="Kuettner C.H."/>
            <person name="Krzycki J.A."/>
            <person name="Leigh J.A."/>
            <person name="Li W."/>
            <person name="Liu J."/>
            <person name="Mukhopadhyay B."/>
            <person name="Reeve J.N."/>
            <person name="Smith K."/>
            <person name="Springer T.A."/>
            <person name="Umayam L.A."/>
            <person name="White O."/>
            <person name="White R.H."/>
            <person name="de Macario E.C."/>
            <person name="Ferry J.G."/>
            <person name="Jarrell K.F."/>
            <person name="Jing H."/>
            <person name="Macario A.J.L."/>
            <person name="Paulsen I."/>
            <person name="Pritchett M."/>
            <person name="Sowers K.R."/>
            <person name="Swanson R.V."/>
            <person name="Zinder S.H."/>
            <person name="Lander E."/>
            <person name="Metcalf W.W."/>
            <person name="Birren B."/>
        </authorList>
    </citation>
    <scope>NUCLEOTIDE SEQUENCE [LARGE SCALE GENOMIC DNA]</scope>
    <source>
        <strain evidence="10">ATCC 35395 / DSM 2834 / JCM 12185 / C2A</strain>
    </source>
</reference>
<feature type="transmembrane region" description="Helical" evidence="7">
    <location>
        <begin position="115"/>
        <end position="139"/>
    </location>
</feature>